<dbReference type="InterPro" id="IPR029063">
    <property type="entry name" value="SAM-dependent_MTases_sf"/>
</dbReference>
<evidence type="ECO:0000313" key="1">
    <source>
        <dbReference type="EMBL" id="KAJ9667649.1"/>
    </source>
</evidence>
<dbReference type="SUPFAM" id="SSF53335">
    <property type="entry name" value="S-adenosyl-L-methionine-dependent methyltransferases"/>
    <property type="match status" value="1"/>
</dbReference>
<evidence type="ECO:0000313" key="2">
    <source>
        <dbReference type="Proteomes" id="UP001172684"/>
    </source>
</evidence>
<gene>
    <name evidence="1" type="ORF">H2201_002184</name>
</gene>
<dbReference type="EMBL" id="JAPDRL010000011">
    <property type="protein sequence ID" value="KAJ9667649.1"/>
    <property type="molecule type" value="Genomic_DNA"/>
</dbReference>
<accession>A0ABQ9NZ62</accession>
<reference evidence="1" key="1">
    <citation type="submission" date="2022-10" db="EMBL/GenBank/DDBJ databases">
        <title>Culturing micro-colonial fungi from biological soil crusts in the Mojave desert and describing Neophaeococcomyces mojavensis, and introducing the new genera and species Taxawa tesnikishii.</title>
        <authorList>
            <person name="Kurbessoian T."/>
            <person name="Stajich J.E."/>
        </authorList>
    </citation>
    <scope>NUCLEOTIDE SEQUENCE</scope>
    <source>
        <strain evidence="1">TK_1</strain>
    </source>
</reference>
<sequence>MDAYHNADWPECYDLWVRHLFGSGPSEDVPIFRRVLQDVLRHIAQNKPPQSSAKQRYVNIIDIGTGTGRVLRDLFDCISNREAFSALETSSPVTSELGFRLWGTEPSASMLARANALVTAYCRKPGDVPSHPNRSRAPPFQLGWVQCSAVDFSRTMRQTFGFRDDDPAKPGFADLIIFAAGGLGHLVSSDDVRSFLNEVADALKPGHGRAVVSVLRELLPAGEARESVAAVEAIANADVSDAATATKGAEKPDRVDQLFRVRSLDNPDQVFVKHPPTERWDGNVRTDSFVLEVEDLEGKVLRKHNLEWKSRRFDLDTWSEALRDAGLEVAEMIDGEIQLWYVLRRKAPLEA</sequence>
<dbReference type="Gene3D" id="3.40.50.150">
    <property type="entry name" value="Vaccinia Virus protein VP39"/>
    <property type="match status" value="1"/>
</dbReference>
<comment type="caution">
    <text evidence="1">The sequence shown here is derived from an EMBL/GenBank/DDBJ whole genome shotgun (WGS) entry which is preliminary data.</text>
</comment>
<name>A0ABQ9NZ62_9PEZI</name>
<keyword evidence="2" id="KW-1185">Reference proteome</keyword>
<proteinExistence type="predicted"/>
<evidence type="ECO:0008006" key="3">
    <source>
        <dbReference type="Google" id="ProtNLM"/>
    </source>
</evidence>
<organism evidence="1 2">
    <name type="scientific">Coniosporium apollinis</name>
    <dbReference type="NCBI Taxonomy" id="61459"/>
    <lineage>
        <taxon>Eukaryota</taxon>
        <taxon>Fungi</taxon>
        <taxon>Dikarya</taxon>
        <taxon>Ascomycota</taxon>
        <taxon>Pezizomycotina</taxon>
        <taxon>Dothideomycetes</taxon>
        <taxon>Dothideomycetes incertae sedis</taxon>
        <taxon>Coniosporium</taxon>
    </lineage>
</organism>
<protein>
    <recommendedName>
        <fullName evidence="3">Histidine-specific methyltransferase SAM-dependent domain-containing protein</fullName>
    </recommendedName>
</protein>
<dbReference type="Proteomes" id="UP001172684">
    <property type="component" value="Unassembled WGS sequence"/>
</dbReference>